<keyword evidence="3" id="KW-1185">Reference proteome</keyword>
<proteinExistence type="predicted"/>
<protein>
    <submittedName>
        <fullName evidence="2">Uncharacterized protein</fullName>
    </submittedName>
</protein>
<comment type="caution">
    <text evidence="2">The sequence shown here is derived from an EMBL/GenBank/DDBJ whole genome shotgun (WGS) entry which is preliminary data.</text>
</comment>
<dbReference type="EMBL" id="VDUZ01000073">
    <property type="protein sequence ID" value="TXL69736.1"/>
    <property type="molecule type" value="Genomic_DNA"/>
</dbReference>
<evidence type="ECO:0000256" key="1">
    <source>
        <dbReference type="SAM" id="Phobius"/>
    </source>
</evidence>
<gene>
    <name evidence="2" type="ORF">FHP25_37660</name>
</gene>
<dbReference type="Proteomes" id="UP000321638">
    <property type="component" value="Unassembled WGS sequence"/>
</dbReference>
<accession>A0A5C8P8E7</accession>
<reference evidence="2 3" key="1">
    <citation type="submission" date="2019-06" db="EMBL/GenBank/DDBJ databases">
        <title>New taxonomy in bacterial strain CC-CFT640, isolated from vineyard.</title>
        <authorList>
            <person name="Lin S.-Y."/>
            <person name="Tsai C.-F."/>
            <person name="Young C.-C."/>
        </authorList>
    </citation>
    <scope>NUCLEOTIDE SEQUENCE [LARGE SCALE GENOMIC DNA]</scope>
    <source>
        <strain evidence="2 3">CC-CFT640</strain>
    </source>
</reference>
<keyword evidence="1" id="KW-0812">Transmembrane</keyword>
<dbReference type="AlphaFoldDB" id="A0A5C8P8E7"/>
<evidence type="ECO:0000313" key="2">
    <source>
        <dbReference type="EMBL" id="TXL69736.1"/>
    </source>
</evidence>
<feature type="transmembrane region" description="Helical" evidence="1">
    <location>
        <begin position="45"/>
        <end position="65"/>
    </location>
</feature>
<evidence type="ECO:0000313" key="3">
    <source>
        <dbReference type="Proteomes" id="UP000321638"/>
    </source>
</evidence>
<dbReference type="OrthoDB" id="7376159at2"/>
<sequence>MRAALILVLALGGPVALFFLWAWASAIKRERKLQGTLPAWQDLPWTNLLIAGLLLAIVGIMAMYFTDDRKGGLLGCNAVSVIPSAARDLLRQDAQCAIRGRSLAALGMTAGAAAQRCAACDGSAPPGEG</sequence>
<dbReference type="RefSeq" id="WP_147852169.1">
    <property type="nucleotide sequence ID" value="NZ_VDUZ01000073.1"/>
</dbReference>
<name>A0A5C8P8E7_9HYPH</name>
<organism evidence="2 3">
    <name type="scientific">Vineibacter terrae</name>
    <dbReference type="NCBI Taxonomy" id="2586908"/>
    <lineage>
        <taxon>Bacteria</taxon>
        <taxon>Pseudomonadati</taxon>
        <taxon>Pseudomonadota</taxon>
        <taxon>Alphaproteobacteria</taxon>
        <taxon>Hyphomicrobiales</taxon>
        <taxon>Vineibacter</taxon>
    </lineage>
</organism>
<keyword evidence="1" id="KW-0472">Membrane</keyword>
<keyword evidence="1" id="KW-1133">Transmembrane helix</keyword>